<gene>
    <name evidence="3" type="ORF">CI109_102531</name>
</gene>
<evidence type="ECO:0000256" key="2">
    <source>
        <dbReference type="ARBA" id="ARBA00023315"/>
    </source>
</evidence>
<protein>
    <submittedName>
        <fullName evidence="3">Uncharacterized protein</fullName>
    </submittedName>
</protein>
<dbReference type="InterPro" id="IPR016181">
    <property type="entry name" value="Acyl_CoA_acyltransferase"/>
</dbReference>
<dbReference type="PANTHER" id="PTHR10545">
    <property type="entry name" value="DIAMINE N-ACETYLTRANSFERASE"/>
    <property type="match status" value="1"/>
</dbReference>
<dbReference type="Pfam" id="PF00583">
    <property type="entry name" value="Acetyltransf_1"/>
    <property type="match status" value="1"/>
</dbReference>
<dbReference type="Proteomes" id="UP000322225">
    <property type="component" value="Chromosome 4"/>
</dbReference>
<dbReference type="SUPFAM" id="SSF55729">
    <property type="entry name" value="Acyl-CoA N-acyltransferases (Nat)"/>
    <property type="match status" value="1"/>
</dbReference>
<evidence type="ECO:0000313" key="4">
    <source>
        <dbReference type="Proteomes" id="UP000322225"/>
    </source>
</evidence>
<dbReference type="InterPro" id="IPR051016">
    <property type="entry name" value="Diverse_Substrate_AcTransf"/>
</dbReference>
<keyword evidence="4" id="KW-1185">Reference proteome</keyword>
<evidence type="ECO:0000313" key="3">
    <source>
        <dbReference type="EMBL" id="WWD18083.1"/>
    </source>
</evidence>
<reference evidence="3" key="2">
    <citation type="submission" date="2024-01" db="EMBL/GenBank/DDBJ databases">
        <title>Comparative genomics of Cryptococcus and Kwoniella reveals pathogenesis evolution and contrasting modes of karyotype evolution via chromosome fusion or intercentromeric recombination.</title>
        <authorList>
            <person name="Coelho M.A."/>
            <person name="David-Palma M."/>
            <person name="Shea T."/>
            <person name="Bowers K."/>
            <person name="McGinley-Smith S."/>
            <person name="Mohammad A.W."/>
            <person name="Gnirke A."/>
            <person name="Yurkov A.M."/>
            <person name="Nowrousian M."/>
            <person name="Sun S."/>
            <person name="Cuomo C.A."/>
            <person name="Heitman J."/>
        </authorList>
    </citation>
    <scope>NUCLEOTIDE SEQUENCE</scope>
    <source>
        <strain evidence="3">CBS 12478</strain>
    </source>
</reference>
<dbReference type="EMBL" id="CP144054">
    <property type="protein sequence ID" value="WWD18083.1"/>
    <property type="molecule type" value="Genomic_DNA"/>
</dbReference>
<keyword evidence="1" id="KW-0808">Transferase</keyword>
<dbReference type="KEGG" id="ksn:43591145"/>
<dbReference type="InterPro" id="IPR000182">
    <property type="entry name" value="GNAT_dom"/>
</dbReference>
<evidence type="ECO:0000256" key="1">
    <source>
        <dbReference type="ARBA" id="ARBA00022679"/>
    </source>
</evidence>
<accession>A0A5M6BUF6</accession>
<organism evidence="3 4">
    <name type="scientific">Kwoniella shandongensis</name>
    <dbReference type="NCBI Taxonomy" id="1734106"/>
    <lineage>
        <taxon>Eukaryota</taxon>
        <taxon>Fungi</taxon>
        <taxon>Dikarya</taxon>
        <taxon>Basidiomycota</taxon>
        <taxon>Agaricomycotina</taxon>
        <taxon>Tremellomycetes</taxon>
        <taxon>Tremellales</taxon>
        <taxon>Cryptococcaceae</taxon>
        <taxon>Kwoniella</taxon>
    </lineage>
</organism>
<dbReference type="CDD" id="cd04301">
    <property type="entry name" value="NAT_SF"/>
    <property type="match status" value="1"/>
</dbReference>
<proteinExistence type="predicted"/>
<reference evidence="3" key="1">
    <citation type="submission" date="2017-08" db="EMBL/GenBank/DDBJ databases">
        <authorList>
            <person name="Cuomo C."/>
            <person name="Billmyre B."/>
            <person name="Heitman J."/>
        </authorList>
    </citation>
    <scope>NUCLEOTIDE SEQUENCE</scope>
    <source>
        <strain evidence="3">CBS 12478</strain>
    </source>
</reference>
<keyword evidence="2" id="KW-0012">Acyltransferase</keyword>
<dbReference type="RefSeq" id="XP_031858759.1">
    <property type="nucleotide sequence ID" value="XM_032006978.1"/>
</dbReference>
<dbReference type="FunFam" id="3.40.630.30:FF:000086">
    <property type="entry name" value="Acetyltransferase, GNAT family, putative"/>
    <property type="match status" value="1"/>
</dbReference>
<dbReference type="Gene3D" id="3.40.630.30">
    <property type="match status" value="1"/>
</dbReference>
<name>A0A5M6BUF6_9TREE</name>
<dbReference type="OrthoDB" id="7305308at2759"/>
<dbReference type="GO" id="GO:0008080">
    <property type="term" value="F:N-acetyltransferase activity"/>
    <property type="evidence" value="ECO:0007669"/>
    <property type="project" value="TreeGrafter"/>
</dbReference>
<dbReference type="AlphaFoldDB" id="A0A5M6BUF6"/>
<dbReference type="GeneID" id="43591145"/>
<dbReference type="PROSITE" id="PS51186">
    <property type="entry name" value="GNAT"/>
    <property type="match status" value="1"/>
</dbReference>
<sequence length="173" mass="19916">MTASKINTKIVKATKEDVDDILKLIIELAIYEKEEKSVVATPELMVKNIFENKYAEVLLARTITEDGSKGEAVGLALYFFTYSTWIGAPGLYLEDLYVSPDYRNQGLGKRLFGELGQIARDRECGRVEWRVLKWNKPSIDFYTECLKADNLEEWDTMRIEGKEGFDRLIGFRK</sequence>
<dbReference type="PANTHER" id="PTHR10545:SF29">
    <property type="entry name" value="GH14572P-RELATED"/>
    <property type="match status" value="1"/>
</dbReference>